<evidence type="ECO:0000313" key="2">
    <source>
        <dbReference type="EMBL" id="KAK8148166.1"/>
    </source>
</evidence>
<dbReference type="AlphaFoldDB" id="A0AAW0S3J1"/>
<reference evidence="2 3" key="1">
    <citation type="submission" date="2020-02" db="EMBL/GenBank/DDBJ databases">
        <title>Comparative genomics of the hypocrealean fungal genus Beauvera.</title>
        <authorList>
            <person name="Showalter D.N."/>
            <person name="Bushley K.E."/>
            <person name="Rehner S.A."/>
        </authorList>
    </citation>
    <scope>NUCLEOTIDE SEQUENCE [LARGE SCALE GENOMIC DNA]</scope>
    <source>
        <strain evidence="2 3">ARSEF4384</strain>
    </source>
</reference>
<dbReference type="EMBL" id="JAAHCF010000104">
    <property type="protein sequence ID" value="KAK8148166.1"/>
    <property type="molecule type" value="Genomic_DNA"/>
</dbReference>
<sequence length="293" mass="33421">MDHPEQSLSWWQTLIKRTLFPLLTSTRTYVPDEVLQNLKITPKSLDLKTGDIAGAAGTARLVPMAANTILRKPGRHGEKDKKRERMQEENADIPVRGNADWEEREKKNPDARFFGAMRVHDIATSYAYCWNLRHQTLWTQTGPRISSYDTRLMSHYEGKRIPRYSILTVFEPVKAGCQLDEARPCIVGYQSDVTPLEDGRLLVSELNAFFVLASRYGEKPAYTDCDEFVITLITGSDRQVRIAQSRVNFVSSTFDVSLSRILDFETTIEKNFEDFITLVGWFACSVAPQTSWA</sequence>
<name>A0AAW0S3J1_9HYPO</name>
<proteinExistence type="predicted"/>
<evidence type="ECO:0000256" key="1">
    <source>
        <dbReference type="SAM" id="MobiDB-lite"/>
    </source>
</evidence>
<comment type="caution">
    <text evidence="2">The sequence shown here is derived from an EMBL/GenBank/DDBJ whole genome shotgun (WGS) entry which is preliminary data.</text>
</comment>
<feature type="region of interest" description="Disordered" evidence="1">
    <location>
        <begin position="70"/>
        <end position="104"/>
    </location>
</feature>
<gene>
    <name evidence="2" type="ORF">G3M48_000267</name>
</gene>
<protein>
    <submittedName>
        <fullName evidence="2">Uncharacterized protein</fullName>
    </submittedName>
</protein>
<feature type="compositionally biased region" description="Basic and acidic residues" evidence="1">
    <location>
        <begin position="75"/>
        <end position="88"/>
    </location>
</feature>
<keyword evidence="3" id="KW-1185">Reference proteome</keyword>
<dbReference type="Proteomes" id="UP001397290">
    <property type="component" value="Unassembled WGS sequence"/>
</dbReference>
<organism evidence="2 3">
    <name type="scientific">Beauveria asiatica</name>
    <dbReference type="NCBI Taxonomy" id="1069075"/>
    <lineage>
        <taxon>Eukaryota</taxon>
        <taxon>Fungi</taxon>
        <taxon>Dikarya</taxon>
        <taxon>Ascomycota</taxon>
        <taxon>Pezizomycotina</taxon>
        <taxon>Sordariomycetes</taxon>
        <taxon>Hypocreomycetidae</taxon>
        <taxon>Hypocreales</taxon>
        <taxon>Cordycipitaceae</taxon>
        <taxon>Beauveria</taxon>
    </lineage>
</organism>
<accession>A0AAW0S3J1</accession>
<evidence type="ECO:0000313" key="3">
    <source>
        <dbReference type="Proteomes" id="UP001397290"/>
    </source>
</evidence>